<name>A0ABU6UA60_9FABA</name>
<reference evidence="2 3" key="1">
    <citation type="journal article" date="2023" name="Plants (Basel)">
        <title>Bridging the Gap: Combining Genomics and Transcriptomics Approaches to Understand Stylosanthes scabra, an Orphan Legume from the Brazilian Caatinga.</title>
        <authorList>
            <person name="Ferreira-Neto J.R.C."/>
            <person name="da Silva M.D."/>
            <person name="Binneck E."/>
            <person name="de Melo N.F."/>
            <person name="da Silva R.H."/>
            <person name="de Melo A.L.T.M."/>
            <person name="Pandolfi V."/>
            <person name="Bustamante F.O."/>
            <person name="Brasileiro-Vidal A.C."/>
            <person name="Benko-Iseppon A.M."/>
        </authorList>
    </citation>
    <scope>NUCLEOTIDE SEQUENCE [LARGE SCALE GENOMIC DNA]</scope>
    <source>
        <tissue evidence="2">Leaves</tissue>
    </source>
</reference>
<protein>
    <submittedName>
        <fullName evidence="2">Uncharacterized protein</fullName>
    </submittedName>
</protein>
<dbReference type="EMBL" id="JASCZI010120903">
    <property type="protein sequence ID" value="MED6157325.1"/>
    <property type="molecule type" value="Genomic_DNA"/>
</dbReference>
<comment type="caution">
    <text evidence="2">The sequence shown here is derived from an EMBL/GenBank/DDBJ whole genome shotgun (WGS) entry which is preliminary data.</text>
</comment>
<organism evidence="2 3">
    <name type="scientific">Stylosanthes scabra</name>
    <dbReference type="NCBI Taxonomy" id="79078"/>
    <lineage>
        <taxon>Eukaryota</taxon>
        <taxon>Viridiplantae</taxon>
        <taxon>Streptophyta</taxon>
        <taxon>Embryophyta</taxon>
        <taxon>Tracheophyta</taxon>
        <taxon>Spermatophyta</taxon>
        <taxon>Magnoliopsida</taxon>
        <taxon>eudicotyledons</taxon>
        <taxon>Gunneridae</taxon>
        <taxon>Pentapetalae</taxon>
        <taxon>rosids</taxon>
        <taxon>fabids</taxon>
        <taxon>Fabales</taxon>
        <taxon>Fabaceae</taxon>
        <taxon>Papilionoideae</taxon>
        <taxon>50 kb inversion clade</taxon>
        <taxon>dalbergioids sensu lato</taxon>
        <taxon>Dalbergieae</taxon>
        <taxon>Pterocarpus clade</taxon>
        <taxon>Stylosanthes</taxon>
    </lineage>
</organism>
<accession>A0ABU6UA60</accession>
<feature type="coiled-coil region" evidence="1">
    <location>
        <begin position="65"/>
        <end position="127"/>
    </location>
</feature>
<evidence type="ECO:0000256" key="1">
    <source>
        <dbReference type="SAM" id="Coils"/>
    </source>
</evidence>
<evidence type="ECO:0000313" key="3">
    <source>
        <dbReference type="Proteomes" id="UP001341840"/>
    </source>
</evidence>
<gene>
    <name evidence="2" type="ORF">PIB30_022145</name>
</gene>
<keyword evidence="3" id="KW-1185">Reference proteome</keyword>
<keyword evidence="1" id="KW-0175">Coiled coil</keyword>
<proteinExistence type="predicted"/>
<evidence type="ECO:0000313" key="2">
    <source>
        <dbReference type="EMBL" id="MED6157325.1"/>
    </source>
</evidence>
<sequence length="188" mass="21960">MSVVAEEHFQSKTNLELVGSVDDMTRAQFMQVCAALLLCLSRFEELKARDEVEKKKEESLWVQKKLELERKLEAAMEQITSKDKELLELKTDHEQLKEKLQKFEKDKIELEARVVELCAKKKEAETSKEDHKYTMMEARFERARKQAEYFFPELKFDKLDPIKVVHNGALVDDDEVDLEGGGDHNPEE</sequence>
<dbReference type="Proteomes" id="UP001341840">
    <property type="component" value="Unassembled WGS sequence"/>
</dbReference>